<dbReference type="EMBL" id="KL198091">
    <property type="protein sequence ID" value="KDQ08431.1"/>
    <property type="molecule type" value="Genomic_DNA"/>
</dbReference>
<accession>A0A067MA15</accession>
<dbReference type="Pfam" id="PF18802">
    <property type="entry name" value="CxC1"/>
    <property type="match status" value="1"/>
</dbReference>
<dbReference type="HOGENOM" id="CLU_004552_6_2_1"/>
<sequence>KRTSQWHQWTDVVIPSLLKPYLEYKRVTKSGRMSPPAPEANHMCKCNTSRILQVTLATWSSFRNVSITACPCHPSALQLLNLGYFPCAPNRPNIAFDLNLLELITLQLCNGTPNITAWAETLETF</sequence>
<name>A0A067MA15_BOTB1</name>
<gene>
    <name evidence="2" type="ORF">BOTBODRAFT_78362</name>
</gene>
<protein>
    <recommendedName>
        <fullName evidence="1">CxC1-like cysteine cluster associated with KDZ transposases domain-containing protein</fullName>
    </recommendedName>
</protein>
<dbReference type="InterPro" id="IPR041320">
    <property type="entry name" value="CxC1"/>
</dbReference>
<dbReference type="AlphaFoldDB" id="A0A067MA15"/>
<keyword evidence="3" id="KW-1185">Reference proteome</keyword>
<dbReference type="Proteomes" id="UP000027195">
    <property type="component" value="Unassembled WGS sequence"/>
</dbReference>
<dbReference type="OrthoDB" id="3200967at2759"/>
<evidence type="ECO:0000259" key="1">
    <source>
        <dbReference type="Pfam" id="PF18802"/>
    </source>
</evidence>
<evidence type="ECO:0000313" key="2">
    <source>
        <dbReference type="EMBL" id="KDQ08431.1"/>
    </source>
</evidence>
<feature type="domain" description="CxC1-like cysteine cluster associated with KDZ transposases" evidence="1">
    <location>
        <begin position="41"/>
        <end position="108"/>
    </location>
</feature>
<reference evidence="3" key="1">
    <citation type="journal article" date="2014" name="Proc. Natl. Acad. Sci. U.S.A.">
        <title>Extensive sampling of basidiomycete genomes demonstrates inadequacy of the white-rot/brown-rot paradigm for wood decay fungi.</title>
        <authorList>
            <person name="Riley R."/>
            <person name="Salamov A.A."/>
            <person name="Brown D.W."/>
            <person name="Nagy L.G."/>
            <person name="Floudas D."/>
            <person name="Held B.W."/>
            <person name="Levasseur A."/>
            <person name="Lombard V."/>
            <person name="Morin E."/>
            <person name="Otillar R."/>
            <person name="Lindquist E.A."/>
            <person name="Sun H."/>
            <person name="LaButti K.M."/>
            <person name="Schmutz J."/>
            <person name="Jabbour D."/>
            <person name="Luo H."/>
            <person name="Baker S.E."/>
            <person name="Pisabarro A.G."/>
            <person name="Walton J.D."/>
            <person name="Blanchette R.A."/>
            <person name="Henrissat B."/>
            <person name="Martin F."/>
            <person name="Cullen D."/>
            <person name="Hibbett D.S."/>
            <person name="Grigoriev I.V."/>
        </authorList>
    </citation>
    <scope>NUCLEOTIDE SEQUENCE [LARGE SCALE GENOMIC DNA]</scope>
    <source>
        <strain evidence="3">FD-172 SS1</strain>
    </source>
</reference>
<feature type="non-terminal residue" evidence="2">
    <location>
        <position position="125"/>
    </location>
</feature>
<proteinExistence type="predicted"/>
<feature type="non-terminal residue" evidence="2">
    <location>
        <position position="1"/>
    </location>
</feature>
<organism evidence="2 3">
    <name type="scientific">Botryobasidium botryosum (strain FD-172 SS1)</name>
    <dbReference type="NCBI Taxonomy" id="930990"/>
    <lineage>
        <taxon>Eukaryota</taxon>
        <taxon>Fungi</taxon>
        <taxon>Dikarya</taxon>
        <taxon>Basidiomycota</taxon>
        <taxon>Agaricomycotina</taxon>
        <taxon>Agaricomycetes</taxon>
        <taxon>Cantharellales</taxon>
        <taxon>Botryobasidiaceae</taxon>
        <taxon>Botryobasidium</taxon>
    </lineage>
</organism>
<dbReference type="InParanoid" id="A0A067MA15"/>
<evidence type="ECO:0000313" key="3">
    <source>
        <dbReference type="Proteomes" id="UP000027195"/>
    </source>
</evidence>